<dbReference type="AlphaFoldDB" id="A0A4C1VI30"/>
<evidence type="ECO:0000313" key="2">
    <source>
        <dbReference type="Proteomes" id="UP000299102"/>
    </source>
</evidence>
<organism evidence="1 2">
    <name type="scientific">Eumeta variegata</name>
    <name type="common">Bagworm moth</name>
    <name type="synonym">Eumeta japonica</name>
    <dbReference type="NCBI Taxonomy" id="151549"/>
    <lineage>
        <taxon>Eukaryota</taxon>
        <taxon>Metazoa</taxon>
        <taxon>Ecdysozoa</taxon>
        <taxon>Arthropoda</taxon>
        <taxon>Hexapoda</taxon>
        <taxon>Insecta</taxon>
        <taxon>Pterygota</taxon>
        <taxon>Neoptera</taxon>
        <taxon>Endopterygota</taxon>
        <taxon>Lepidoptera</taxon>
        <taxon>Glossata</taxon>
        <taxon>Ditrysia</taxon>
        <taxon>Tineoidea</taxon>
        <taxon>Psychidae</taxon>
        <taxon>Oiketicinae</taxon>
        <taxon>Eumeta</taxon>
    </lineage>
</organism>
<protein>
    <submittedName>
        <fullName evidence="1">Uncharacterized protein</fullName>
    </submittedName>
</protein>
<name>A0A4C1VI30_EUMVA</name>
<accession>A0A4C1VI30</accession>
<proteinExistence type="predicted"/>
<evidence type="ECO:0000313" key="1">
    <source>
        <dbReference type="EMBL" id="GBP38032.1"/>
    </source>
</evidence>
<dbReference type="EMBL" id="BGZK01000343">
    <property type="protein sequence ID" value="GBP38032.1"/>
    <property type="molecule type" value="Genomic_DNA"/>
</dbReference>
<dbReference type="Proteomes" id="UP000299102">
    <property type="component" value="Unassembled WGS sequence"/>
</dbReference>
<keyword evidence="2" id="KW-1185">Reference proteome</keyword>
<sequence>MELGQELRESRGTRFTVCMKTVVETSEACSLPALRCRNTGAGASRIMYLCQARTRSVYILDGAPHDFSVIEPRIKIRSVVITPLRFRFIYEHQFVDAPLTTQHPLVPNDVTALVTTVTHSILPAPGSPKAHTLHTLWQS</sequence>
<reference evidence="1 2" key="1">
    <citation type="journal article" date="2019" name="Commun. Biol.">
        <title>The bagworm genome reveals a unique fibroin gene that provides high tensile strength.</title>
        <authorList>
            <person name="Kono N."/>
            <person name="Nakamura H."/>
            <person name="Ohtoshi R."/>
            <person name="Tomita M."/>
            <person name="Numata K."/>
            <person name="Arakawa K."/>
        </authorList>
    </citation>
    <scope>NUCLEOTIDE SEQUENCE [LARGE SCALE GENOMIC DNA]</scope>
</reference>
<gene>
    <name evidence="1" type="ORF">EVAR_95157_1</name>
</gene>
<comment type="caution">
    <text evidence="1">The sequence shown here is derived from an EMBL/GenBank/DDBJ whole genome shotgun (WGS) entry which is preliminary data.</text>
</comment>